<dbReference type="InterPro" id="IPR003033">
    <property type="entry name" value="SCP2_sterol-bd_dom"/>
</dbReference>
<reference evidence="4" key="1">
    <citation type="submission" date="2020-08" db="EMBL/GenBank/DDBJ databases">
        <title>Novel species isolated from subtropical streams in China.</title>
        <authorList>
            <person name="Lu H."/>
        </authorList>
    </citation>
    <scope>NUCLEOTIDE SEQUENCE</scope>
    <source>
        <strain evidence="4">CY7W</strain>
    </source>
</reference>
<name>A0A923I0K1_9BURK</name>
<dbReference type="Proteomes" id="UP000612361">
    <property type="component" value="Unassembled WGS sequence"/>
</dbReference>
<feature type="coiled-coil region" evidence="2">
    <location>
        <begin position="130"/>
        <end position="188"/>
    </location>
</feature>
<comment type="similarity">
    <text evidence="1">Belongs to the UbiJ family.</text>
</comment>
<evidence type="ECO:0000256" key="2">
    <source>
        <dbReference type="SAM" id="Coils"/>
    </source>
</evidence>
<dbReference type="PANTHER" id="PTHR38693">
    <property type="entry name" value="UBIQUINONE BIOSYNTHESIS PROTEIN UBIJ"/>
    <property type="match status" value="1"/>
</dbReference>
<organism evidence="4 5">
    <name type="scientific">Undibacterium rugosum</name>
    <dbReference type="NCBI Taxonomy" id="2762291"/>
    <lineage>
        <taxon>Bacteria</taxon>
        <taxon>Pseudomonadati</taxon>
        <taxon>Pseudomonadota</taxon>
        <taxon>Betaproteobacteria</taxon>
        <taxon>Burkholderiales</taxon>
        <taxon>Oxalobacteraceae</taxon>
        <taxon>Undibacterium</taxon>
    </lineage>
</organism>
<dbReference type="EMBL" id="JACOGG010000004">
    <property type="protein sequence ID" value="MBC3934802.1"/>
    <property type="molecule type" value="Genomic_DNA"/>
</dbReference>
<evidence type="ECO:0000259" key="3">
    <source>
        <dbReference type="Pfam" id="PF02036"/>
    </source>
</evidence>
<evidence type="ECO:0000313" key="5">
    <source>
        <dbReference type="Proteomes" id="UP000612361"/>
    </source>
</evidence>
<feature type="domain" description="SCP2" evidence="3">
    <location>
        <begin position="8"/>
        <end position="98"/>
    </location>
</feature>
<comment type="caution">
    <text evidence="4">The sequence shown here is derived from an EMBL/GenBank/DDBJ whole genome shotgun (WGS) entry which is preliminary data.</text>
</comment>
<gene>
    <name evidence="1" type="primary">ubiJ</name>
    <name evidence="4" type="ORF">H8K47_05460</name>
</gene>
<proteinExistence type="inferred from homology"/>
<dbReference type="HAMAP" id="MF_02215">
    <property type="entry name" value="UbiJ"/>
    <property type="match status" value="1"/>
</dbReference>
<comment type="pathway">
    <text evidence="1">Cofactor biosynthesis; ubiquinone biosynthesis.</text>
</comment>
<accession>A0A923I0K1</accession>
<keyword evidence="2" id="KW-0175">Coiled coil</keyword>
<dbReference type="AlphaFoldDB" id="A0A923I0K1"/>
<protein>
    <recommendedName>
        <fullName evidence="1">Ubiquinone biosynthesis accessory factor UbiJ</fullName>
    </recommendedName>
</protein>
<keyword evidence="1" id="KW-0831">Ubiquinone biosynthesis</keyword>
<dbReference type="InterPro" id="IPR038989">
    <property type="entry name" value="UbiJ"/>
</dbReference>
<comment type="function">
    <text evidence="1">Required for ubiquinone (coenzyme Q) biosynthesis. Binds hydrophobic ubiquinone biosynthetic intermediates via its SCP2 domain and is essential for the stability of the Ubi complex. May constitute a docking platform where Ubi enzymes assemble and access their SCP2-bound polyprenyl substrates.</text>
</comment>
<dbReference type="PANTHER" id="PTHR38693:SF1">
    <property type="entry name" value="UBIQUINONE BIOSYNTHESIS ACCESSORY FACTOR UBIJ"/>
    <property type="match status" value="1"/>
</dbReference>
<comment type="subcellular location">
    <subcellularLocation>
        <location evidence="1">Cytoplasm</location>
    </subcellularLocation>
</comment>
<sequence length="190" mass="21572">MISVAPFINHLLAREDWALQQLLPHAGKVACIDTQMLQIRLRIAVDGYLEAVAPDALADVTIRIQASDVPLILQNRERAFSYVKIEGDADLANTLSRLSEHLRWDAEADLSRVIGDIPAVHLVAGSKALIANVQQAHQRLQHNLAEYLTEEKPVLVRPQLTRQLNQQVQQTRDDVERLMKRIERLERLRS</sequence>
<dbReference type="GO" id="GO:0005737">
    <property type="term" value="C:cytoplasm"/>
    <property type="evidence" value="ECO:0007669"/>
    <property type="project" value="UniProtKB-SubCell"/>
</dbReference>
<evidence type="ECO:0000313" key="4">
    <source>
        <dbReference type="EMBL" id="MBC3934802.1"/>
    </source>
</evidence>
<dbReference type="Pfam" id="PF02036">
    <property type="entry name" value="SCP2"/>
    <property type="match status" value="1"/>
</dbReference>
<evidence type="ECO:0000256" key="1">
    <source>
        <dbReference type="HAMAP-Rule" id="MF_02215"/>
    </source>
</evidence>
<keyword evidence="5" id="KW-1185">Reference proteome</keyword>
<dbReference type="GO" id="GO:0006744">
    <property type="term" value="P:ubiquinone biosynthetic process"/>
    <property type="evidence" value="ECO:0007669"/>
    <property type="project" value="UniProtKB-UniRule"/>
</dbReference>
<dbReference type="RefSeq" id="WP_186880414.1">
    <property type="nucleotide sequence ID" value="NZ_JACOGG010000004.1"/>
</dbReference>
<keyword evidence="1" id="KW-0963">Cytoplasm</keyword>